<dbReference type="Gene3D" id="3.90.230.10">
    <property type="entry name" value="Creatinase/methionine aminopeptidase superfamily"/>
    <property type="match status" value="1"/>
</dbReference>
<keyword evidence="4" id="KW-0031">Aminopeptidase</keyword>
<dbReference type="SUPFAM" id="SSF55920">
    <property type="entry name" value="Creatinase/aminopeptidase"/>
    <property type="match status" value="1"/>
</dbReference>
<evidence type="ECO:0000313" key="5">
    <source>
        <dbReference type="Proteomes" id="UP000663400"/>
    </source>
</evidence>
<feature type="domain" description="Creatinase N-terminal" evidence="3">
    <location>
        <begin position="56"/>
        <end position="191"/>
    </location>
</feature>
<evidence type="ECO:0000313" key="4">
    <source>
        <dbReference type="EMBL" id="QSX74964.1"/>
    </source>
</evidence>
<evidence type="ECO:0000256" key="1">
    <source>
        <dbReference type="SAM" id="SignalP"/>
    </source>
</evidence>
<accession>A0ABX7RA48</accession>
<protein>
    <submittedName>
        <fullName evidence="4">Aminopeptidase P family protein</fullName>
    </submittedName>
</protein>
<dbReference type="EMBL" id="CP071517">
    <property type="protein sequence ID" value="QSX74964.1"/>
    <property type="molecule type" value="Genomic_DNA"/>
</dbReference>
<dbReference type="Gene3D" id="3.40.350.10">
    <property type="entry name" value="Creatinase/prolidase N-terminal domain"/>
    <property type="match status" value="1"/>
</dbReference>
<feature type="domain" description="Peptidase M24" evidence="2">
    <location>
        <begin position="199"/>
        <end position="404"/>
    </location>
</feature>
<dbReference type="PANTHER" id="PTHR46112">
    <property type="entry name" value="AMINOPEPTIDASE"/>
    <property type="match status" value="1"/>
</dbReference>
<name>A0ABX7RA48_9GAMM</name>
<evidence type="ECO:0000259" key="2">
    <source>
        <dbReference type="Pfam" id="PF00557"/>
    </source>
</evidence>
<dbReference type="InterPro" id="IPR029149">
    <property type="entry name" value="Creatin/AminoP/Spt16_N"/>
</dbReference>
<gene>
    <name evidence="4" type="ORF">HIV01_017800</name>
</gene>
<dbReference type="InterPro" id="IPR036005">
    <property type="entry name" value="Creatinase/aminopeptidase-like"/>
</dbReference>
<dbReference type="InterPro" id="IPR000587">
    <property type="entry name" value="Creatinase_N"/>
</dbReference>
<reference evidence="4 5" key="1">
    <citation type="submission" date="2021-02" db="EMBL/GenBank/DDBJ databases">
        <title>Lysobacter arenosi sp. nov., isolated from soil of gangwondo yeongwol, south Korea.</title>
        <authorList>
            <person name="Kim K.R."/>
            <person name="Kim K.H."/>
            <person name="Jeon C.O."/>
        </authorList>
    </citation>
    <scope>NUCLEOTIDE SEQUENCE [LARGE SCALE GENOMIC DNA]</scope>
    <source>
        <strain evidence="4 5">R7</strain>
    </source>
</reference>
<dbReference type="PROSITE" id="PS51318">
    <property type="entry name" value="TAT"/>
    <property type="match status" value="1"/>
</dbReference>
<dbReference type="InterPro" id="IPR000994">
    <property type="entry name" value="Pept_M24"/>
</dbReference>
<evidence type="ECO:0000259" key="3">
    <source>
        <dbReference type="Pfam" id="PF01321"/>
    </source>
</evidence>
<organism evidence="4 5">
    <name type="scientific">Lysobacter arenosi</name>
    <dbReference type="NCBI Taxonomy" id="2795387"/>
    <lineage>
        <taxon>Bacteria</taxon>
        <taxon>Pseudomonadati</taxon>
        <taxon>Pseudomonadota</taxon>
        <taxon>Gammaproteobacteria</taxon>
        <taxon>Lysobacterales</taxon>
        <taxon>Lysobacteraceae</taxon>
        <taxon>Lysobacter</taxon>
    </lineage>
</organism>
<keyword evidence="4" id="KW-0378">Hydrolase</keyword>
<dbReference type="GO" id="GO:0004177">
    <property type="term" value="F:aminopeptidase activity"/>
    <property type="evidence" value="ECO:0007669"/>
    <property type="project" value="UniProtKB-KW"/>
</dbReference>
<feature type="signal peptide" evidence="1">
    <location>
        <begin position="1"/>
        <end position="19"/>
    </location>
</feature>
<dbReference type="Pfam" id="PF01321">
    <property type="entry name" value="Creatinase_N"/>
    <property type="match status" value="1"/>
</dbReference>
<dbReference type="Proteomes" id="UP000663400">
    <property type="component" value="Chromosome"/>
</dbReference>
<dbReference type="InterPro" id="IPR006311">
    <property type="entry name" value="TAT_signal"/>
</dbReference>
<dbReference type="Pfam" id="PF00557">
    <property type="entry name" value="Peptidase_M24"/>
    <property type="match status" value="1"/>
</dbReference>
<keyword evidence="1" id="KW-0732">Signal</keyword>
<keyword evidence="5" id="KW-1185">Reference proteome</keyword>
<sequence>MRRRDFLSAAVAAAGAASATFTVVGRAAHAAPAGVPGLTSLTVGAKPISADERLARIAKLQRLMVDQKIGALILESGSSLDYFTGIQWHRSERTTAAVIPARGEIVVVTPAFEVPSVRETLAVGGDVRPWNEHESPFALLVGALRDRGVTSGPIAFESTTRLFIVDGVRDASAGAYQVVSGDALVKAVRLIKSPAELALMQVANNVTLAALRHVHDNVRPGMRPDEIAAMTDAATAALGGVPGFALVLLNEASAYPHGSKQPQTLREGSVILMDVGCTVHGYQSDISRTWVMGKPTAKQRNVWDTVKRGQELALATAKLGTPVGAIDDAVRAYYEKEGWGPGYRLPGLSHRTGHGIGLDGHEPPYLVHGDTTPLAPGMCFSDEPGLYIPGEFGVRMEDCWYMTEAGPKLFTELARSIDDPI</sequence>
<feature type="chain" id="PRO_5046286849" evidence="1">
    <location>
        <begin position="20"/>
        <end position="421"/>
    </location>
</feature>
<dbReference type="RefSeq" id="WP_200604211.1">
    <property type="nucleotide sequence ID" value="NZ_CP071517.1"/>
</dbReference>
<proteinExistence type="predicted"/>
<keyword evidence="4" id="KW-0645">Protease</keyword>
<dbReference type="PANTHER" id="PTHR46112:SF3">
    <property type="entry name" value="AMINOPEPTIDASE YPDF"/>
    <property type="match status" value="1"/>
</dbReference>
<dbReference type="InterPro" id="IPR050659">
    <property type="entry name" value="Peptidase_M24B"/>
</dbReference>
<dbReference type="SUPFAM" id="SSF53092">
    <property type="entry name" value="Creatinase/prolidase N-terminal domain"/>
    <property type="match status" value="1"/>
</dbReference>